<feature type="compositionally biased region" description="Basic and acidic residues" evidence="1">
    <location>
        <begin position="463"/>
        <end position="483"/>
    </location>
</feature>
<feature type="compositionally biased region" description="Low complexity" evidence="1">
    <location>
        <begin position="26"/>
        <end position="44"/>
    </location>
</feature>
<feature type="region of interest" description="Disordered" evidence="1">
    <location>
        <begin position="1"/>
        <end position="84"/>
    </location>
</feature>
<dbReference type="AlphaFoldDB" id="A0A9P6KBP3"/>
<feature type="compositionally biased region" description="Acidic residues" evidence="1">
    <location>
        <begin position="484"/>
        <end position="502"/>
    </location>
</feature>
<dbReference type="InterPro" id="IPR022617">
    <property type="entry name" value="Rad60/SUMO-like_dom"/>
</dbReference>
<comment type="caution">
    <text evidence="3">The sequence shown here is derived from an EMBL/GenBank/DDBJ whole genome shotgun (WGS) entry which is preliminary data.</text>
</comment>
<dbReference type="PANTHER" id="PTHR10562">
    <property type="entry name" value="SMALL UBIQUITIN-RELATED MODIFIER"/>
    <property type="match status" value="1"/>
</dbReference>
<feature type="region of interest" description="Disordered" evidence="1">
    <location>
        <begin position="144"/>
        <end position="179"/>
    </location>
</feature>
<feature type="compositionally biased region" description="Basic and acidic residues" evidence="1">
    <location>
        <begin position="153"/>
        <end position="166"/>
    </location>
</feature>
<reference evidence="3" key="1">
    <citation type="journal article" date="2020" name="Fungal Divers.">
        <title>Resolving the Mortierellaceae phylogeny through synthesis of multi-gene phylogenetics and phylogenomics.</title>
        <authorList>
            <person name="Vandepol N."/>
            <person name="Liber J."/>
            <person name="Desiro A."/>
            <person name="Na H."/>
            <person name="Kennedy M."/>
            <person name="Barry K."/>
            <person name="Grigoriev I.V."/>
            <person name="Miller A.N."/>
            <person name="O'Donnell K."/>
            <person name="Stajich J.E."/>
            <person name="Bonito G."/>
        </authorList>
    </citation>
    <scope>NUCLEOTIDE SEQUENCE</scope>
    <source>
        <strain evidence="3">KOD1015</strain>
    </source>
</reference>
<dbReference type="OrthoDB" id="3365399at2759"/>
<dbReference type="Proteomes" id="UP000780801">
    <property type="component" value="Unassembled WGS sequence"/>
</dbReference>
<protein>
    <recommendedName>
        <fullName evidence="2">Rad60/SUMO-like domain-containing protein</fullName>
    </recommendedName>
</protein>
<keyword evidence="4" id="KW-1185">Reference proteome</keyword>
<evidence type="ECO:0000313" key="3">
    <source>
        <dbReference type="EMBL" id="KAF9578875.1"/>
    </source>
</evidence>
<organism evidence="3 4">
    <name type="scientific">Lunasporangiospora selenospora</name>
    <dbReference type="NCBI Taxonomy" id="979761"/>
    <lineage>
        <taxon>Eukaryota</taxon>
        <taxon>Fungi</taxon>
        <taxon>Fungi incertae sedis</taxon>
        <taxon>Mucoromycota</taxon>
        <taxon>Mortierellomycotina</taxon>
        <taxon>Mortierellomycetes</taxon>
        <taxon>Mortierellales</taxon>
        <taxon>Mortierellaceae</taxon>
        <taxon>Lunasporangiospora</taxon>
    </lineage>
</organism>
<dbReference type="InterPro" id="IPR029071">
    <property type="entry name" value="Ubiquitin-like_domsf"/>
</dbReference>
<dbReference type="Pfam" id="PF11976">
    <property type="entry name" value="Rad60-SLD"/>
    <property type="match status" value="2"/>
</dbReference>
<feature type="region of interest" description="Disordered" evidence="1">
    <location>
        <begin position="303"/>
        <end position="329"/>
    </location>
</feature>
<gene>
    <name evidence="3" type="ORF">BGW38_005115</name>
</gene>
<accession>A0A9P6KBP3</accession>
<feature type="domain" description="Rad60/SUMO-like" evidence="2">
    <location>
        <begin position="366"/>
        <end position="425"/>
    </location>
</feature>
<feature type="non-terminal residue" evidence="3">
    <location>
        <position position="580"/>
    </location>
</feature>
<evidence type="ECO:0000259" key="2">
    <source>
        <dbReference type="Pfam" id="PF11976"/>
    </source>
</evidence>
<dbReference type="CDD" id="cd17080">
    <property type="entry name" value="Ubl_SLD2_Esc2_like"/>
    <property type="match status" value="1"/>
</dbReference>
<feature type="compositionally biased region" description="Polar residues" evidence="1">
    <location>
        <begin position="304"/>
        <end position="313"/>
    </location>
</feature>
<feature type="compositionally biased region" description="Basic residues" evidence="1">
    <location>
        <begin position="15"/>
        <end position="25"/>
    </location>
</feature>
<feature type="compositionally biased region" description="Low complexity" evidence="1">
    <location>
        <begin position="227"/>
        <end position="266"/>
    </location>
</feature>
<dbReference type="Gene3D" id="3.10.20.90">
    <property type="entry name" value="Phosphatidylinositol 3-kinase Catalytic Subunit, Chain A, domain 1"/>
    <property type="match status" value="2"/>
</dbReference>
<sequence>MSDSDDNVPVPSKKPQPKPRSRRLASRINSSDSASSLLASGVASPTAGITNKSISNHNSGDALHNDSSSPASPPPRSRRKVEDDFFSKARNYRDFVKLQETALIKEAEPELELERKKEAAIELILTPNATVEIDLPVFDYEDEAKSNDTPVETLDKGPELKRKREISLTPPPELPVLQPLPLPSNTINVTSSVSIADNSSDLIMLDDEVDTPEELDPELLSIAAKVSQQHHLQQQQQSQQSTSGGLSFSPSISPSSSQFASPQPGSLPVPESDSIPSHSGSGAADNKLAEVIGTIKSVIGSILGQGSPTTTTAPGPETDGAAATHASQEVDPATIQKIQILIRMIRHPLRVVIAEDEPLYREVERPVKVTVRTDKPFKPMMQWYCEQKHLPFDQSQFVFTYRGSRLMPSSTPQSLEFPPTSVVDVYEASAYKYIKNKETLERNQRIEQLEKQAAEEATAAAEAEAKQKREQEKAIQKENRKEVGDEEEEEDGPEEEEEEEDTDGRGYLFIKLRGDRTADEKLRVKKTTRIQAILSHYRRVKGIPAESTTKLEFDDEALDPELTIGDTEIEDDDMLLVRVG</sequence>
<feature type="region of interest" description="Disordered" evidence="1">
    <location>
        <begin position="451"/>
        <end position="506"/>
    </location>
</feature>
<proteinExistence type="predicted"/>
<name>A0A9P6KBP3_9FUNG</name>
<feature type="region of interest" description="Disordered" evidence="1">
    <location>
        <begin position="226"/>
        <end position="283"/>
    </location>
</feature>
<feature type="compositionally biased region" description="Pro residues" evidence="1">
    <location>
        <begin position="169"/>
        <end position="179"/>
    </location>
</feature>
<dbReference type="CDD" id="cd01763">
    <property type="entry name" value="Ubl_SUMO_like"/>
    <property type="match status" value="1"/>
</dbReference>
<evidence type="ECO:0000256" key="1">
    <source>
        <dbReference type="SAM" id="MobiDB-lite"/>
    </source>
</evidence>
<dbReference type="EMBL" id="JAABOA010003238">
    <property type="protein sequence ID" value="KAF9578875.1"/>
    <property type="molecule type" value="Genomic_DNA"/>
</dbReference>
<feature type="compositionally biased region" description="Polar residues" evidence="1">
    <location>
        <begin position="47"/>
        <end position="59"/>
    </location>
</feature>
<dbReference type="SUPFAM" id="SSF54236">
    <property type="entry name" value="Ubiquitin-like"/>
    <property type="match status" value="2"/>
</dbReference>
<evidence type="ECO:0000313" key="4">
    <source>
        <dbReference type="Proteomes" id="UP000780801"/>
    </source>
</evidence>
<feature type="domain" description="Rad60/SUMO-like" evidence="2">
    <location>
        <begin position="510"/>
        <end position="578"/>
    </location>
</feature>